<protein>
    <submittedName>
        <fullName evidence="1">Uncharacterized protein</fullName>
    </submittedName>
</protein>
<sequence>MNFELLRLVAIDTIKLNGVGLYAVQRFMTAKLGQSFINNVSG</sequence>
<proteinExistence type="predicted"/>
<dbReference type="Proteomes" id="UP000002533">
    <property type="component" value="Chromosome"/>
</dbReference>
<accession>Q3MC59</accession>
<reference evidence="2" key="1">
    <citation type="journal article" date="2014" name="Stand. Genomic Sci.">
        <title>Complete genome sequence of Anabaena variabilis ATCC 29413.</title>
        <authorList>
            <person name="Thiel T."/>
            <person name="Pratte B.S."/>
            <person name="Zhong J."/>
            <person name="Goodwin L."/>
            <person name="Copeland A."/>
            <person name="Lucas S."/>
            <person name="Han C."/>
            <person name="Pitluck S."/>
            <person name="Land M.L."/>
            <person name="Kyrpides N.C."/>
            <person name="Woyke T."/>
        </authorList>
    </citation>
    <scope>NUCLEOTIDE SEQUENCE [LARGE SCALE GENOMIC DNA]</scope>
    <source>
        <strain evidence="2">ATCC 29413 / PCC 7937</strain>
    </source>
</reference>
<evidence type="ECO:0000313" key="2">
    <source>
        <dbReference type="Proteomes" id="UP000002533"/>
    </source>
</evidence>
<dbReference type="EMBL" id="CP000117">
    <property type="protein sequence ID" value="ABA21427.1"/>
    <property type="molecule type" value="Genomic_DNA"/>
</dbReference>
<dbReference type="HOGENOM" id="CLU_3246436_0_0_3"/>
<name>Q3MC59_TRIV2</name>
<dbReference type="KEGG" id="ava:Ava_1805"/>
<organism evidence="1 2">
    <name type="scientific">Trichormus variabilis (strain ATCC 29413 / PCC 7937)</name>
    <name type="common">Anabaena variabilis</name>
    <dbReference type="NCBI Taxonomy" id="240292"/>
    <lineage>
        <taxon>Bacteria</taxon>
        <taxon>Bacillati</taxon>
        <taxon>Cyanobacteriota</taxon>
        <taxon>Cyanophyceae</taxon>
        <taxon>Nostocales</taxon>
        <taxon>Nostocaceae</taxon>
        <taxon>Trichormus</taxon>
    </lineage>
</organism>
<dbReference type="eggNOG" id="ENOG5030PIS">
    <property type="taxonomic scope" value="Bacteria"/>
</dbReference>
<evidence type="ECO:0000313" key="1">
    <source>
        <dbReference type="EMBL" id="ABA21427.1"/>
    </source>
</evidence>
<gene>
    <name evidence="1" type="ordered locus">Ava_1805</name>
</gene>
<dbReference type="AlphaFoldDB" id="Q3MC59"/>